<evidence type="ECO:0000259" key="1">
    <source>
        <dbReference type="Pfam" id="PF14216"/>
    </source>
</evidence>
<evidence type="ECO:0000313" key="2">
    <source>
        <dbReference type="EMBL" id="MCT7981067.1"/>
    </source>
</evidence>
<gene>
    <name evidence="2" type="ORF">NG792_25395</name>
</gene>
<accession>A0ABT2NEE1</accession>
<reference evidence="2 3" key="1">
    <citation type="journal article" date="2022" name="Front. Microbiol.">
        <title>High genomic differentiation and limited gene flow indicate recent cryptic speciation within the genus Laspinema (cyanobacteria).</title>
        <authorList>
            <person name="Stanojkovic A."/>
            <person name="Skoupy S."/>
            <person name="Skaloud P."/>
            <person name="Dvorak P."/>
        </authorList>
    </citation>
    <scope>NUCLEOTIDE SEQUENCE [LARGE SCALE GENOMIC DNA]</scope>
    <source>
        <strain evidence="2 3">D3b</strain>
    </source>
</reference>
<dbReference type="Pfam" id="PF14216">
    <property type="entry name" value="DUF4326"/>
    <property type="match status" value="1"/>
</dbReference>
<dbReference type="Proteomes" id="UP001525961">
    <property type="component" value="Unassembled WGS sequence"/>
</dbReference>
<dbReference type="RefSeq" id="WP_261237284.1">
    <property type="nucleotide sequence ID" value="NZ_JAMXFA010000052.1"/>
</dbReference>
<feature type="domain" description="DUF4326" evidence="1">
    <location>
        <begin position="16"/>
        <end position="105"/>
    </location>
</feature>
<dbReference type="EMBL" id="JAMXFA010000052">
    <property type="protein sequence ID" value="MCT7981067.1"/>
    <property type="molecule type" value="Genomic_DNA"/>
</dbReference>
<keyword evidence="3" id="KW-1185">Reference proteome</keyword>
<sequence length="146" mass="16527">MIKVVNLKSYGWLGTHYIGRSNPKMGLPGSALANPFRIGVHGNRQAVVQAYRRWLWQQVKAGLFDGVETAAFLELMALARQNKAGHQLKLSCYCPPLLCHGYVIIRCIQWLIDGGYITYSSPKSLVAKFHNKKVWGNQIFDHQQKT</sequence>
<organism evidence="2 3">
    <name type="scientific">Laspinema olomoucense D3b</name>
    <dbReference type="NCBI Taxonomy" id="2953688"/>
    <lineage>
        <taxon>Bacteria</taxon>
        <taxon>Bacillati</taxon>
        <taxon>Cyanobacteriota</taxon>
        <taxon>Cyanophyceae</taxon>
        <taxon>Oscillatoriophycideae</taxon>
        <taxon>Oscillatoriales</taxon>
        <taxon>Laspinemataceae</taxon>
        <taxon>Laspinema</taxon>
        <taxon>Laspinema olomoucense</taxon>
    </lineage>
</organism>
<comment type="caution">
    <text evidence="2">The sequence shown here is derived from an EMBL/GenBank/DDBJ whole genome shotgun (WGS) entry which is preliminary data.</text>
</comment>
<protein>
    <submittedName>
        <fullName evidence="2">DUF4326 domain-containing protein</fullName>
    </submittedName>
</protein>
<proteinExistence type="predicted"/>
<name>A0ABT2NEE1_9CYAN</name>
<evidence type="ECO:0000313" key="3">
    <source>
        <dbReference type="Proteomes" id="UP001525961"/>
    </source>
</evidence>
<dbReference type="InterPro" id="IPR025475">
    <property type="entry name" value="DUF4326"/>
</dbReference>